<comment type="caution">
    <text evidence="1">The sequence shown here is derived from an EMBL/GenBank/DDBJ whole genome shotgun (WGS) entry which is preliminary data.</text>
</comment>
<evidence type="ECO:0000313" key="1">
    <source>
        <dbReference type="EMBL" id="GAJ04395.1"/>
    </source>
</evidence>
<dbReference type="EMBL" id="BARW01030288">
    <property type="protein sequence ID" value="GAJ04395.1"/>
    <property type="molecule type" value="Genomic_DNA"/>
</dbReference>
<proteinExistence type="predicted"/>
<dbReference type="AlphaFoldDB" id="X1VDD1"/>
<gene>
    <name evidence="1" type="ORF">S12H4_48458</name>
</gene>
<reference evidence="1" key="1">
    <citation type="journal article" date="2014" name="Front. Microbiol.">
        <title>High frequency of phylogenetically diverse reductive dehalogenase-homologous genes in deep subseafloor sedimentary metagenomes.</title>
        <authorList>
            <person name="Kawai M."/>
            <person name="Futagami T."/>
            <person name="Toyoda A."/>
            <person name="Takaki Y."/>
            <person name="Nishi S."/>
            <person name="Hori S."/>
            <person name="Arai W."/>
            <person name="Tsubouchi T."/>
            <person name="Morono Y."/>
            <person name="Uchiyama I."/>
            <person name="Ito T."/>
            <person name="Fujiyama A."/>
            <person name="Inagaki F."/>
            <person name="Takami H."/>
        </authorList>
    </citation>
    <scope>NUCLEOTIDE SEQUENCE</scope>
    <source>
        <strain evidence="1">Expedition CK06-06</strain>
    </source>
</reference>
<protein>
    <submittedName>
        <fullName evidence="1">Uncharacterized protein</fullName>
    </submittedName>
</protein>
<accession>X1VDD1</accession>
<name>X1VDD1_9ZZZZ</name>
<sequence>MIKIGMYLPVYGGWLPIPESGRAQGDQTYFIGEEEEKPPTYSYVK</sequence>
<organism evidence="1">
    <name type="scientific">marine sediment metagenome</name>
    <dbReference type="NCBI Taxonomy" id="412755"/>
    <lineage>
        <taxon>unclassified sequences</taxon>
        <taxon>metagenomes</taxon>
        <taxon>ecological metagenomes</taxon>
    </lineage>
</organism>